<accession>A0A9P5SJX1</accession>
<dbReference type="AlphaFoldDB" id="A0A9P5SJX1"/>
<protein>
    <submittedName>
        <fullName evidence="1">Uncharacterized protein</fullName>
    </submittedName>
</protein>
<name>A0A9P5SJX1_9FUNG</name>
<organism evidence="1 2">
    <name type="scientific">Podila minutissima</name>
    <dbReference type="NCBI Taxonomy" id="64525"/>
    <lineage>
        <taxon>Eukaryota</taxon>
        <taxon>Fungi</taxon>
        <taxon>Fungi incertae sedis</taxon>
        <taxon>Mucoromycota</taxon>
        <taxon>Mortierellomycotina</taxon>
        <taxon>Mortierellomycetes</taxon>
        <taxon>Mortierellales</taxon>
        <taxon>Mortierellaceae</taxon>
        <taxon>Podila</taxon>
    </lineage>
</organism>
<evidence type="ECO:0000313" key="1">
    <source>
        <dbReference type="EMBL" id="KAF9329556.1"/>
    </source>
</evidence>
<reference evidence="1" key="1">
    <citation type="journal article" date="2020" name="Fungal Divers.">
        <title>Resolving the Mortierellaceae phylogeny through synthesis of multi-gene phylogenetics and phylogenomics.</title>
        <authorList>
            <person name="Vandepol N."/>
            <person name="Liber J."/>
            <person name="Desiro A."/>
            <person name="Na H."/>
            <person name="Kennedy M."/>
            <person name="Barry K."/>
            <person name="Grigoriev I.V."/>
            <person name="Miller A.N."/>
            <person name="O'Donnell K."/>
            <person name="Stajich J.E."/>
            <person name="Bonito G."/>
        </authorList>
    </citation>
    <scope>NUCLEOTIDE SEQUENCE</scope>
    <source>
        <strain evidence="1">NVP1</strain>
    </source>
</reference>
<keyword evidence="2" id="KW-1185">Reference proteome</keyword>
<sequence>ADDLTAMMRKLIAKEMEIEYNAIKYRDAMFIEAVIPVKQISRDIYCSTAKCKTGLEESVTVSTTHSTEIGASVEISGKPFGVGTSFTASAIYSVSHGKEMSIALSYESELD</sequence>
<proteinExistence type="predicted"/>
<dbReference type="Proteomes" id="UP000696485">
    <property type="component" value="Unassembled WGS sequence"/>
</dbReference>
<gene>
    <name evidence="1" type="ORF">BG006_007380</name>
</gene>
<dbReference type="EMBL" id="JAAAUY010000465">
    <property type="protein sequence ID" value="KAF9329556.1"/>
    <property type="molecule type" value="Genomic_DNA"/>
</dbReference>
<comment type="caution">
    <text evidence="1">The sequence shown here is derived from an EMBL/GenBank/DDBJ whole genome shotgun (WGS) entry which is preliminary data.</text>
</comment>
<evidence type="ECO:0000313" key="2">
    <source>
        <dbReference type="Proteomes" id="UP000696485"/>
    </source>
</evidence>
<feature type="non-terminal residue" evidence="1">
    <location>
        <position position="111"/>
    </location>
</feature>